<dbReference type="InterPro" id="IPR036259">
    <property type="entry name" value="MFS_trans_sf"/>
</dbReference>
<dbReference type="Gene3D" id="1.20.1250.20">
    <property type="entry name" value="MFS general substrate transporter like domains"/>
    <property type="match status" value="1"/>
</dbReference>
<dbReference type="AlphaFoldDB" id="A0A5B0SKB3"/>
<reference evidence="9 10" key="1">
    <citation type="submission" date="2019-05" db="EMBL/GenBank/DDBJ databases">
        <title>Emergence of the Ug99 lineage of the wheat stem rust pathogen through somatic hybridization.</title>
        <authorList>
            <person name="Li F."/>
            <person name="Upadhyaya N.M."/>
            <person name="Sperschneider J."/>
            <person name="Matny O."/>
            <person name="Nguyen-Phuc H."/>
            <person name="Mago R."/>
            <person name="Raley C."/>
            <person name="Miller M.E."/>
            <person name="Silverstein K.A.T."/>
            <person name="Henningsen E."/>
            <person name="Hirsch C.D."/>
            <person name="Visser B."/>
            <person name="Pretorius Z.A."/>
            <person name="Steffenson B.J."/>
            <person name="Schwessinger B."/>
            <person name="Dodds P.N."/>
            <person name="Figueroa M."/>
        </authorList>
    </citation>
    <scope>NUCLEOTIDE SEQUENCE [LARGE SCALE GENOMIC DNA]</scope>
    <source>
        <strain evidence="9 10">Ug99</strain>
    </source>
</reference>
<dbReference type="GO" id="GO:0005886">
    <property type="term" value="C:plasma membrane"/>
    <property type="evidence" value="ECO:0007669"/>
    <property type="project" value="TreeGrafter"/>
</dbReference>
<dbReference type="PROSITE" id="PS50850">
    <property type="entry name" value="MFS"/>
    <property type="match status" value="1"/>
</dbReference>
<evidence type="ECO:0000256" key="6">
    <source>
        <dbReference type="SAM" id="MobiDB-lite"/>
    </source>
</evidence>
<sequence length="542" mass="58389">MSPSETTPLLATGTTTPARPTISPSEREDSNAVQIEVQGSAHALPGPTIPTPRLNQLVTPQKRAAILAAVWTGVFLGALDSTIVATLMSSISSSFDASNQLSWLASAYLLSTSATGALYGKLADLLGRRMSNLIALGFFTLGTLGCGLSSNMSQLIFSRFLAGCGGGGIMTTSSIIATDLFRLDQRGLVQGFANICFGLGAALGGPLGGWIADTMGWRFAFLAQVPLLIIATILVASFVDYKLEGQVTSKAELARRIDYRGSIALVWMIGALLLSLSFKSNLQYEWTDPRVYGNFIGFLLGLAVFIYIESSVPEPVLPLRLLKFRTPLCSVGISFFTSMIVFSVLYMYPLWFETVKLSSPTEAGLHLIPNSVALSVGSLAAGGWILKTGQHKMVIFISSALLLLGSLLMLFKLDSPLHEWIDIIPNGLGFSASTTAVLIDDLPAPGDSRIIRSILGVLSGLIGSKTRRARGRRFLLMRLGRAVLFIDELLVLVLFFFLSGRSGRVEQGVFGEHDDVLHHLDLFPTAHLDRVSIRFTRLLLSG</sequence>
<feature type="region of interest" description="Disordered" evidence="6">
    <location>
        <begin position="1"/>
        <end position="30"/>
    </location>
</feature>
<dbReference type="Gene3D" id="1.20.1720.10">
    <property type="entry name" value="Multidrug resistance protein D"/>
    <property type="match status" value="1"/>
</dbReference>
<dbReference type="Proteomes" id="UP000325313">
    <property type="component" value="Unassembled WGS sequence"/>
</dbReference>
<evidence type="ECO:0000313" key="9">
    <source>
        <dbReference type="EMBL" id="KAA1138378.1"/>
    </source>
</evidence>
<feature type="transmembrane region" description="Helical" evidence="7">
    <location>
        <begin position="100"/>
        <end position="120"/>
    </location>
</feature>
<dbReference type="InterPro" id="IPR011701">
    <property type="entry name" value="MFS"/>
</dbReference>
<dbReference type="Pfam" id="PF07690">
    <property type="entry name" value="MFS_1"/>
    <property type="match status" value="1"/>
</dbReference>
<dbReference type="PANTHER" id="PTHR23501:SF191">
    <property type="entry name" value="VACUOLAR BASIC AMINO ACID TRANSPORTER 4"/>
    <property type="match status" value="1"/>
</dbReference>
<proteinExistence type="predicted"/>
<feature type="transmembrane region" description="Helical" evidence="7">
    <location>
        <begin position="156"/>
        <end position="180"/>
    </location>
</feature>
<dbReference type="GO" id="GO:0012505">
    <property type="term" value="C:endomembrane system"/>
    <property type="evidence" value="ECO:0007669"/>
    <property type="project" value="UniProtKB-SubCell"/>
</dbReference>
<feature type="domain" description="Major facilitator superfamily (MFS) profile" evidence="8">
    <location>
        <begin position="66"/>
        <end position="542"/>
    </location>
</feature>
<dbReference type="EMBL" id="VDEP01000003">
    <property type="protein sequence ID" value="KAA1138378.1"/>
    <property type="molecule type" value="Genomic_DNA"/>
</dbReference>
<evidence type="ECO:0000256" key="1">
    <source>
        <dbReference type="ARBA" id="ARBA00004127"/>
    </source>
</evidence>
<keyword evidence="4 7" id="KW-1133">Transmembrane helix</keyword>
<feature type="transmembrane region" description="Helical" evidence="7">
    <location>
        <begin position="192"/>
        <end position="211"/>
    </location>
</feature>
<keyword evidence="2" id="KW-0813">Transport</keyword>
<keyword evidence="3 7" id="KW-0812">Transmembrane</keyword>
<feature type="transmembrane region" description="Helical" evidence="7">
    <location>
        <begin position="393"/>
        <end position="411"/>
    </location>
</feature>
<evidence type="ECO:0000256" key="7">
    <source>
        <dbReference type="SAM" id="Phobius"/>
    </source>
</evidence>
<feature type="transmembrane region" description="Helical" evidence="7">
    <location>
        <begin position="290"/>
        <end position="308"/>
    </location>
</feature>
<dbReference type="GO" id="GO:0015174">
    <property type="term" value="F:basic amino acid transmembrane transporter activity"/>
    <property type="evidence" value="ECO:0007669"/>
    <property type="project" value="TreeGrafter"/>
</dbReference>
<comment type="subcellular location">
    <subcellularLocation>
        <location evidence="1">Endomembrane system</location>
        <topology evidence="1">Multi-pass membrane protein</topology>
    </subcellularLocation>
</comment>
<dbReference type="SUPFAM" id="SSF103473">
    <property type="entry name" value="MFS general substrate transporter"/>
    <property type="match status" value="1"/>
</dbReference>
<protein>
    <recommendedName>
        <fullName evidence="8">Major facilitator superfamily (MFS) profile domain-containing protein</fullName>
    </recommendedName>
</protein>
<feature type="transmembrane region" description="Helical" evidence="7">
    <location>
        <begin position="217"/>
        <end position="239"/>
    </location>
</feature>
<feature type="transmembrane region" description="Helical" evidence="7">
    <location>
        <begin position="328"/>
        <end position="348"/>
    </location>
</feature>
<feature type="transmembrane region" description="Helical" evidence="7">
    <location>
        <begin position="64"/>
        <end position="88"/>
    </location>
</feature>
<name>A0A5B0SKB3_PUCGR</name>
<feature type="transmembrane region" description="Helical" evidence="7">
    <location>
        <begin position="368"/>
        <end position="386"/>
    </location>
</feature>
<evidence type="ECO:0000313" key="10">
    <source>
        <dbReference type="Proteomes" id="UP000325313"/>
    </source>
</evidence>
<feature type="transmembrane region" description="Helical" evidence="7">
    <location>
        <begin position="132"/>
        <end position="150"/>
    </location>
</feature>
<gene>
    <name evidence="9" type="ORF">PGTUg99_033431</name>
</gene>
<feature type="transmembrane region" description="Helical" evidence="7">
    <location>
        <begin position="479"/>
        <end position="498"/>
    </location>
</feature>
<dbReference type="PANTHER" id="PTHR23501">
    <property type="entry name" value="MAJOR FACILITATOR SUPERFAMILY"/>
    <property type="match status" value="1"/>
</dbReference>
<organism evidence="9 10">
    <name type="scientific">Puccinia graminis f. sp. tritici</name>
    <dbReference type="NCBI Taxonomy" id="56615"/>
    <lineage>
        <taxon>Eukaryota</taxon>
        <taxon>Fungi</taxon>
        <taxon>Dikarya</taxon>
        <taxon>Basidiomycota</taxon>
        <taxon>Pucciniomycotina</taxon>
        <taxon>Pucciniomycetes</taxon>
        <taxon>Pucciniales</taxon>
        <taxon>Pucciniaceae</taxon>
        <taxon>Puccinia</taxon>
    </lineage>
</organism>
<evidence type="ECO:0000256" key="3">
    <source>
        <dbReference type="ARBA" id="ARBA00022692"/>
    </source>
</evidence>
<feature type="transmembrane region" description="Helical" evidence="7">
    <location>
        <begin position="259"/>
        <end position="278"/>
    </location>
</feature>
<dbReference type="GO" id="GO:0000329">
    <property type="term" value="C:fungal-type vacuole membrane"/>
    <property type="evidence" value="ECO:0007669"/>
    <property type="project" value="TreeGrafter"/>
</dbReference>
<evidence type="ECO:0000256" key="4">
    <source>
        <dbReference type="ARBA" id="ARBA00022989"/>
    </source>
</evidence>
<comment type="caution">
    <text evidence="9">The sequence shown here is derived from an EMBL/GenBank/DDBJ whole genome shotgun (WGS) entry which is preliminary data.</text>
</comment>
<feature type="compositionally biased region" description="Low complexity" evidence="6">
    <location>
        <begin position="1"/>
        <end position="21"/>
    </location>
</feature>
<keyword evidence="5 7" id="KW-0472">Membrane</keyword>
<evidence type="ECO:0000259" key="8">
    <source>
        <dbReference type="PROSITE" id="PS50850"/>
    </source>
</evidence>
<dbReference type="InterPro" id="IPR020846">
    <property type="entry name" value="MFS_dom"/>
</dbReference>
<evidence type="ECO:0000256" key="2">
    <source>
        <dbReference type="ARBA" id="ARBA00022448"/>
    </source>
</evidence>
<accession>A0A5B0SKB3</accession>
<evidence type="ECO:0000256" key="5">
    <source>
        <dbReference type="ARBA" id="ARBA00023136"/>
    </source>
</evidence>